<dbReference type="EMBL" id="BK016086">
    <property type="protein sequence ID" value="DAF93494.1"/>
    <property type="molecule type" value="Genomic_DNA"/>
</dbReference>
<protein>
    <submittedName>
        <fullName evidence="1">Uncharacterized protein</fullName>
    </submittedName>
</protein>
<organism evidence="1">
    <name type="scientific">Myoviridae sp. ctshb19</name>
    <dbReference type="NCBI Taxonomy" id="2825194"/>
    <lineage>
        <taxon>Viruses</taxon>
        <taxon>Duplodnaviria</taxon>
        <taxon>Heunggongvirae</taxon>
        <taxon>Uroviricota</taxon>
        <taxon>Caudoviricetes</taxon>
    </lineage>
</organism>
<name>A0A8S5UGI7_9CAUD</name>
<evidence type="ECO:0000313" key="1">
    <source>
        <dbReference type="EMBL" id="DAF93494.1"/>
    </source>
</evidence>
<sequence>MQLAVPRIHFSFDLDYCLNNKAPKLFSVYVAAHDFPFGHYKIACALEDFLARNNKLHDFEFRGYEHIWRSDYLPPVKREQLHSNGWMILSYDQVFKRPILRHVNKDELPLFDLTGIATVIQGVSQDFYLLKNWLQHMVREASENPDLRASLVERYLYEVGHMLTKRYEYVLQNRWLWRPPQQTRLHYGHNTVHLIHGTPGHVYEIWFDLQDLGFVIRCPEKLLTALKNNFGPFVTNFLGDN</sequence>
<reference evidence="1" key="1">
    <citation type="journal article" date="2021" name="Proc. Natl. Acad. Sci. U.S.A.">
        <title>A Catalog of Tens of Thousands of Viruses from Human Metagenomes Reveals Hidden Associations with Chronic Diseases.</title>
        <authorList>
            <person name="Tisza M.J."/>
            <person name="Buck C.B."/>
        </authorList>
    </citation>
    <scope>NUCLEOTIDE SEQUENCE</scope>
    <source>
        <strain evidence="1">Ctshb19</strain>
    </source>
</reference>
<proteinExistence type="predicted"/>
<accession>A0A8S5UGI7</accession>